<dbReference type="EMBL" id="CP012159">
    <property type="protein sequence ID" value="AKT37787.1"/>
    <property type="molecule type" value="Genomic_DNA"/>
</dbReference>
<reference evidence="1 2" key="1">
    <citation type="submission" date="2015-07" db="EMBL/GenBank/DDBJ databases">
        <title>Genome analysis of myxobacterium Chondromyces crocatus Cm c5 reveals a high potential for natural compound synthesis and the genetic basis for the loss of fruiting body formation.</title>
        <authorList>
            <person name="Zaburannyi N."/>
            <person name="Bunk B."/>
            <person name="Maier J."/>
            <person name="Overmann J."/>
            <person name="Mueller R."/>
        </authorList>
    </citation>
    <scope>NUCLEOTIDE SEQUENCE [LARGE SCALE GENOMIC DNA]</scope>
    <source>
        <strain evidence="1 2">Cm c5</strain>
    </source>
</reference>
<dbReference type="KEGG" id="ccro:CMC5_019290"/>
<dbReference type="Proteomes" id="UP000067626">
    <property type="component" value="Chromosome"/>
</dbReference>
<proteinExistence type="predicted"/>
<evidence type="ECO:0000313" key="1">
    <source>
        <dbReference type="EMBL" id="AKT37787.1"/>
    </source>
</evidence>
<accession>A0A0K1EAT1</accession>
<organism evidence="1 2">
    <name type="scientific">Chondromyces crocatus</name>
    <dbReference type="NCBI Taxonomy" id="52"/>
    <lineage>
        <taxon>Bacteria</taxon>
        <taxon>Pseudomonadati</taxon>
        <taxon>Myxococcota</taxon>
        <taxon>Polyangia</taxon>
        <taxon>Polyangiales</taxon>
        <taxon>Polyangiaceae</taxon>
        <taxon>Chondromyces</taxon>
    </lineage>
</organism>
<evidence type="ECO:0008006" key="3">
    <source>
        <dbReference type="Google" id="ProtNLM"/>
    </source>
</evidence>
<dbReference type="AlphaFoldDB" id="A0A0K1EAT1"/>
<evidence type="ECO:0000313" key="2">
    <source>
        <dbReference type="Proteomes" id="UP000067626"/>
    </source>
</evidence>
<name>A0A0K1EAT1_CHOCO</name>
<dbReference type="OrthoDB" id="5513923at2"/>
<protein>
    <recommendedName>
        <fullName evidence="3">STAS/SEC14 domain-containing protein</fullName>
    </recommendedName>
</protein>
<gene>
    <name evidence="1" type="ORF">CMC5_019290</name>
</gene>
<keyword evidence="2" id="KW-1185">Reference proteome</keyword>
<dbReference type="RefSeq" id="WP_050430103.1">
    <property type="nucleotide sequence ID" value="NZ_CP012159.1"/>
</dbReference>
<sequence length="124" mass="14177">MFLIKVDRIRALVLCTLWGRIELDEMRRFDTEFGDALTCLQGRNIRINADFRGLKPVAPQIAEILRRRQEHALDCGATKIAEVADSEVLSLQLTRIARESGADRITRRFPTDLAARVWLLDDQA</sequence>
<dbReference type="STRING" id="52.CMC5_019290"/>